<dbReference type="InterPro" id="IPR019796">
    <property type="entry name" value="G6P_DH_AS"/>
</dbReference>
<evidence type="ECO:0000256" key="6">
    <source>
        <dbReference type="ARBA" id="ARBA00022857"/>
    </source>
</evidence>
<evidence type="ECO:0000256" key="9">
    <source>
        <dbReference type="RuleBase" id="RU362120"/>
    </source>
</evidence>
<dbReference type="AlphaFoldDB" id="A0AAF0IXL1"/>
<proteinExistence type="inferred from homology"/>
<evidence type="ECO:0000256" key="8">
    <source>
        <dbReference type="ARBA" id="ARBA00023277"/>
    </source>
</evidence>
<organism evidence="13 14">
    <name type="scientific">Malassezia obtusa</name>
    <dbReference type="NCBI Taxonomy" id="76774"/>
    <lineage>
        <taxon>Eukaryota</taxon>
        <taxon>Fungi</taxon>
        <taxon>Dikarya</taxon>
        <taxon>Basidiomycota</taxon>
        <taxon>Ustilaginomycotina</taxon>
        <taxon>Malasseziomycetes</taxon>
        <taxon>Malasseziales</taxon>
        <taxon>Malasseziaceae</taxon>
        <taxon>Malassezia</taxon>
    </lineage>
</organism>
<keyword evidence="10" id="KW-0175">Coiled coil</keyword>
<evidence type="ECO:0000256" key="7">
    <source>
        <dbReference type="ARBA" id="ARBA00023002"/>
    </source>
</evidence>
<keyword evidence="5 9" id="KW-0313">Glucose metabolism</keyword>
<dbReference type="InterPro" id="IPR036291">
    <property type="entry name" value="NAD(P)-bd_dom_sf"/>
</dbReference>
<dbReference type="NCBIfam" id="TIGR00871">
    <property type="entry name" value="zwf"/>
    <property type="match status" value="1"/>
</dbReference>
<dbReference type="PRINTS" id="PR00079">
    <property type="entry name" value="G6PDHDRGNASE"/>
</dbReference>
<dbReference type="Gene3D" id="3.30.360.10">
    <property type="entry name" value="Dihydrodipicolinate Reductase, domain 2"/>
    <property type="match status" value="1"/>
</dbReference>
<dbReference type="InterPro" id="IPR001282">
    <property type="entry name" value="G6P_DH"/>
</dbReference>
<comment type="function">
    <text evidence="9">Catalyzes the rate-limiting step of the oxidative pentose-phosphate pathway, which represents a route for the dissimilation of carbohydrates besides glycolysis.</text>
</comment>
<dbReference type="GO" id="GO:0004345">
    <property type="term" value="F:glucose-6-phosphate dehydrogenase activity"/>
    <property type="evidence" value="ECO:0007669"/>
    <property type="project" value="UniProtKB-EC"/>
</dbReference>
<dbReference type="EC" id="1.1.1.49" evidence="3 9"/>
<dbReference type="GO" id="GO:0005829">
    <property type="term" value="C:cytosol"/>
    <property type="evidence" value="ECO:0007669"/>
    <property type="project" value="TreeGrafter"/>
</dbReference>
<keyword evidence="7 9" id="KW-0560">Oxidoreductase</keyword>
<dbReference type="PANTHER" id="PTHR23429:SF0">
    <property type="entry name" value="GLUCOSE-6-PHOSPHATE 1-DEHYDROGENASE"/>
    <property type="match status" value="1"/>
</dbReference>
<dbReference type="GO" id="GO:0050661">
    <property type="term" value="F:NADP binding"/>
    <property type="evidence" value="ECO:0007669"/>
    <property type="project" value="InterPro"/>
</dbReference>
<feature type="domain" description="Glucose-6-phosphate dehydrogenase NAD-binding" evidence="11">
    <location>
        <begin position="14"/>
        <end position="198"/>
    </location>
</feature>
<evidence type="ECO:0000259" key="11">
    <source>
        <dbReference type="Pfam" id="PF00479"/>
    </source>
</evidence>
<dbReference type="PANTHER" id="PTHR23429">
    <property type="entry name" value="GLUCOSE-6-PHOSPHATE 1-DEHYDROGENASE G6PD"/>
    <property type="match status" value="1"/>
</dbReference>
<dbReference type="InterPro" id="IPR022675">
    <property type="entry name" value="G6P_DH_C"/>
</dbReference>
<gene>
    <name evidence="13" type="ORF">MOBT1_002896</name>
</gene>
<evidence type="ECO:0000256" key="2">
    <source>
        <dbReference type="ARBA" id="ARBA00009975"/>
    </source>
</evidence>
<accession>A0AAF0IXL1</accession>
<dbReference type="Pfam" id="PF02781">
    <property type="entry name" value="G6PD_C"/>
    <property type="match status" value="1"/>
</dbReference>
<dbReference type="SUPFAM" id="SSF55347">
    <property type="entry name" value="Glyceraldehyde-3-phosphate dehydrogenase-like, C-terminal domain"/>
    <property type="match status" value="1"/>
</dbReference>
<evidence type="ECO:0000256" key="10">
    <source>
        <dbReference type="SAM" id="Coils"/>
    </source>
</evidence>
<evidence type="ECO:0000313" key="13">
    <source>
        <dbReference type="EMBL" id="WFD04191.1"/>
    </source>
</evidence>
<protein>
    <recommendedName>
        <fullName evidence="4 9">Glucose-6-phosphate 1-dehydrogenase</fullName>
        <ecNumber evidence="3 9">1.1.1.49</ecNumber>
    </recommendedName>
</protein>
<dbReference type="GO" id="GO:0006006">
    <property type="term" value="P:glucose metabolic process"/>
    <property type="evidence" value="ECO:0007669"/>
    <property type="project" value="UniProtKB-KW"/>
</dbReference>
<evidence type="ECO:0000259" key="12">
    <source>
        <dbReference type="Pfam" id="PF02781"/>
    </source>
</evidence>
<dbReference type="HAMAP" id="MF_00966">
    <property type="entry name" value="G6PD"/>
    <property type="match status" value="1"/>
</dbReference>
<comment type="pathway">
    <text evidence="1 9">Carbohydrate degradation; pentose phosphate pathway; D-ribulose 5-phosphate from D-glucose 6-phosphate (oxidative stage): step 1/3.</text>
</comment>
<reference evidence="13" key="1">
    <citation type="submission" date="2023-03" db="EMBL/GenBank/DDBJ databases">
        <title>Mating type loci evolution in Malassezia.</title>
        <authorList>
            <person name="Coelho M.A."/>
        </authorList>
    </citation>
    <scope>NUCLEOTIDE SEQUENCE</scope>
    <source>
        <strain evidence="13">CBS 7876</strain>
    </source>
</reference>
<dbReference type="GO" id="GO:0009051">
    <property type="term" value="P:pentose-phosphate shunt, oxidative branch"/>
    <property type="evidence" value="ECO:0007669"/>
    <property type="project" value="TreeGrafter"/>
</dbReference>
<evidence type="ECO:0000256" key="4">
    <source>
        <dbReference type="ARBA" id="ARBA00020444"/>
    </source>
</evidence>
<feature type="domain" description="Glucose-6-phosphate dehydrogenase C-terminal" evidence="12">
    <location>
        <begin position="201"/>
        <end position="485"/>
    </location>
</feature>
<dbReference type="PROSITE" id="PS00069">
    <property type="entry name" value="G6P_DEHYDROGENASE"/>
    <property type="match status" value="1"/>
</dbReference>
<dbReference type="PIRSF" id="PIRSF000110">
    <property type="entry name" value="G6PD"/>
    <property type="match status" value="1"/>
</dbReference>
<comment type="similarity">
    <text evidence="2 9">Belongs to the glucose-6-phosphate dehydrogenase family.</text>
</comment>
<dbReference type="EMBL" id="CP119940">
    <property type="protein sequence ID" value="WFD04191.1"/>
    <property type="molecule type" value="Genomic_DNA"/>
</dbReference>
<name>A0AAF0IXL1_9BASI</name>
<feature type="coiled-coil region" evidence="10">
    <location>
        <begin position="96"/>
        <end position="130"/>
    </location>
</feature>
<keyword evidence="8 9" id="KW-0119">Carbohydrate metabolism</keyword>
<evidence type="ECO:0000256" key="1">
    <source>
        <dbReference type="ARBA" id="ARBA00004937"/>
    </source>
</evidence>
<comment type="catalytic activity">
    <reaction evidence="9">
        <text>D-glucose 6-phosphate + NADP(+) = 6-phospho-D-glucono-1,5-lactone + NADPH + H(+)</text>
        <dbReference type="Rhea" id="RHEA:15841"/>
        <dbReference type="ChEBI" id="CHEBI:15378"/>
        <dbReference type="ChEBI" id="CHEBI:57783"/>
        <dbReference type="ChEBI" id="CHEBI:57955"/>
        <dbReference type="ChEBI" id="CHEBI:58349"/>
        <dbReference type="ChEBI" id="CHEBI:61548"/>
        <dbReference type="EC" id="1.1.1.49"/>
    </reaction>
</comment>
<keyword evidence="6 9" id="KW-0521">NADP</keyword>
<dbReference type="InterPro" id="IPR022674">
    <property type="entry name" value="G6P_DH_NAD-bd"/>
</dbReference>
<sequence length="503" mass="57231">MPGTTNLKGDTTIVVLGASGDLAKKKVRRNPNPQTFPALLRLYERELLPQNTTIFGYARTKMEQKEFHERIEPNLKASSDDVKQKFLETCKYIPGAYDEDAAFQNLAKEIEQAEKERNNAKQNRIFYLALPPNVFASVSAQLKRNCYSNNGVNRVVVEKPFGKDTESCQKLIDEMKQLWSEQETFRIDHYLGKEMVKNILPFRFSNPVMDLSLNNKVVDNVQITFKEPFGTEGRGGYFDEFGIIRDIQQNHLCQVFCLLAMDEPEDFSAEAIRDQKVKLLKQTKPISTDEVLLGQYTAANGKPGYKDDETVPKDSNTPTFAAVVLHVDNERWKGVPFIIKAGKALDEGKVDIRVQFKEPEKKMVSEVARNELVFRVQPDEAIYFKSNTKLPGHNNISVPVELDLTSSKRFKDSYIPEAYEALILDCIQGKHSNFVRDDELLASWEIFTPLLHGIDSGKVPCTTYEYGSRGPAKLDEFIAKFGFKYDENYVWPVTNVADYAAKV</sequence>
<evidence type="ECO:0000256" key="3">
    <source>
        <dbReference type="ARBA" id="ARBA00013019"/>
    </source>
</evidence>
<evidence type="ECO:0000313" key="14">
    <source>
        <dbReference type="Proteomes" id="UP001214603"/>
    </source>
</evidence>
<dbReference type="SUPFAM" id="SSF51735">
    <property type="entry name" value="NAD(P)-binding Rossmann-fold domains"/>
    <property type="match status" value="1"/>
</dbReference>
<keyword evidence="14" id="KW-1185">Reference proteome</keyword>
<dbReference type="Proteomes" id="UP001214603">
    <property type="component" value="Chromosome 7"/>
</dbReference>
<dbReference type="Gene3D" id="3.40.50.720">
    <property type="entry name" value="NAD(P)-binding Rossmann-like Domain"/>
    <property type="match status" value="1"/>
</dbReference>
<dbReference type="Pfam" id="PF00479">
    <property type="entry name" value="G6PD_N"/>
    <property type="match status" value="1"/>
</dbReference>
<evidence type="ECO:0000256" key="5">
    <source>
        <dbReference type="ARBA" id="ARBA00022526"/>
    </source>
</evidence>